<dbReference type="SUPFAM" id="SSF55811">
    <property type="entry name" value="Nudix"/>
    <property type="match status" value="1"/>
</dbReference>
<evidence type="ECO:0000259" key="3">
    <source>
        <dbReference type="PROSITE" id="PS51462"/>
    </source>
</evidence>
<dbReference type="PROSITE" id="PS51462">
    <property type="entry name" value="NUDIX"/>
    <property type="match status" value="1"/>
</dbReference>
<dbReference type="PANTHER" id="PTHR43046">
    <property type="entry name" value="GDP-MANNOSE MANNOSYL HYDROLASE"/>
    <property type="match status" value="1"/>
</dbReference>
<evidence type="ECO:0000313" key="4">
    <source>
        <dbReference type="EMBL" id="MCS0493880.1"/>
    </source>
</evidence>
<name>A0A9X2T0I7_9HYPH</name>
<accession>A0A9X2T0I7</accession>
<evidence type="ECO:0000313" key="5">
    <source>
        <dbReference type="Proteomes" id="UP001151088"/>
    </source>
</evidence>
<dbReference type="Proteomes" id="UP001151088">
    <property type="component" value="Unassembled WGS sequence"/>
</dbReference>
<protein>
    <submittedName>
        <fullName evidence="4">NUDIX domain-containing protein</fullName>
    </submittedName>
</protein>
<dbReference type="Pfam" id="PF00293">
    <property type="entry name" value="NUDIX"/>
    <property type="match status" value="1"/>
</dbReference>
<keyword evidence="2" id="KW-0378">Hydrolase</keyword>
<comment type="caution">
    <text evidence="4">The sequence shown here is derived from an EMBL/GenBank/DDBJ whole genome shotgun (WGS) entry which is preliminary data.</text>
</comment>
<dbReference type="InterPro" id="IPR015797">
    <property type="entry name" value="NUDIX_hydrolase-like_dom_sf"/>
</dbReference>
<dbReference type="GO" id="GO:0016787">
    <property type="term" value="F:hydrolase activity"/>
    <property type="evidence" value="ECO:0007669"/>
    <property type="project" value="UniProtKB-KW"/>
</dbReference>
<dbReference type="CDD" id="cd04680">
    <property type="entry name" value="NUDIX_Hydrolase"/>
    <property type="match status" value="1"/>
</dbReference>
<dbReference type="InterPro" id="IPR000086">
    <property type="entry name" value="NUDIX_hydrolase_dom"/>
</dbReference>
<comment type="cofactor">
    <cofactor evidence="1">
        <name>Mg(2+)</name>
        <dbReference type="ChEBI" id="CHEBI:18420"/>
    </cofactor>
</comment>
<feature type="domain" description="Nudix hydrolase" evidence="3">
    <location>
        <begin position="9"/>
        <end position="148"/>
    </location>
</feature>
<dbReference type="EMBL" id="JANTHZ010000001">
    <property type="protein sequence ID" value="MCS0493880.1"/>
    <property type="molecule type" value="Genomic_DNA"/>
</dbReference>
<keyword evidence="5" id="KW-1185">Reference proteome</keyword>
<sequence>MFTRVVHGWRRLAHGITLGVRAVVVDEAGRVLLLRHSYVAGWHLPGGGVDVGETAEEALARELLEETAVTIAGPVRLHGLLLNTNLAGRDHVAVYVVEHFVAGTPQVPNREIVEVGFFPPDALPEATTGATRRRIAEVRAGDPASSHW</sequence>
<dbReference type="PRINTS" id="PR00502">
    <property type="entry name" value="NUDIXFAMILY"/>
</dbReference>
<dbReference type="PANTHER" id="PTHR43046:SF16">
    <property type="entry name" value="ADP-RIBOSE PYROPHOSPHATASE YJHB-RELATED"/>
    <property type="match status" value="1"/>
</dbReference>
<organism evidence="4 5">
    <name type="scientific">Ancylobacter mangrovi</name>
    <dbReference type="NCBI Taxonomy" id="2972472"/>
    <lineage>
        <taxon>Bacteria</taxon>
        <taxon>Pseudomonadati</taxon>
        <taxon>Pseudomonadota</taxon>
        <taxon>Alphaproteobacteria</taxon>
        <taxon>Hyphomicrobiales</taxon>
        <taxon>Xanthobacteraceae</taxon>
        <taxon>Ancylobacter</taxon>
    </lineage>
</organism>
<proteinExistence type="predicted"/>
<reference evidence="4" key="1">
    <citation type="submission" date="2022-08" db="EMBL/GenBank/DDBJ databases">
        <authorList>
            <person name="Li F."/>
        </authorList>
    </citation>
    <scope>NUCLEOTIDE SEQUENCE</scope>
    <source>
        <strain evidence="4">MQZ15Z-1</strain>
    </source>
</reference>
<evidence type="ECO:0000256" key="1">
    <source>
        <dbReference type="ARBA" id="ARBA00001946"/>
    </source>
</evidence>
<gene>
    <name evidence="4" type="ORF">NVS89_02130</name>
</gene>
<dbReference type="InterPro" id="IPR020476">
    <property type="entry name" value="Nudix_hydrolase"/>
</dbReference>
<dbReference type="Gene3D" id="3.90.79.10">
    <property type="entry name" value="Nucleoside Triphosphate Pyrophosphohydrolase"/>
    <property type="match status" value="1"/>
</dbReference>
<evidence type="ECO:0000256" key="2">
    <source>
        <dbReference type="ARBA" id="ARBA00022801"/>
    </source>
</evidence>
<dbReference type="AlphaFoldDB" id="A0A9X2T0I7"/>